<sequence>NDVDPENYADLMRIVNDWSRVNDRKMLIWLHHLYRYRQQRYKGIPMLLTGFYERLFRDLAPHANLMHVEMDPDSIMLEHLNRYVMLRLLYNPNLSAEALVEDYARSFYGPGADIALAVLRDVEVRGNAAAAAHAASTTVWEEHFTEEAVAGYRAQADQLLQVTAGTRFAAAADLFSRWFVGEIERGRDLYVHHVKEVAEGEGTRVSIRQLVGEIAVDGSLDEEGWQRSSRVSFVSNVDGSPTQYKTELRQLRATENLHFSFTCYDPNARELPTKQGETESV</sequence>
<dbReference type="SUPFAM" id="SSF49344">
    <property type="entry name" value="CBD9-like"/>
    <property type="match status" value="1"/>
</dbReference>
<name>X1HDU9_9ZZZZ</name>
<evidence type="ECO:0000313" key="1">
    <source>
        <dbReference type="EMBL" id="GAH51999.1"/>
    </source>
</evidence>
<gene>
    <name evidence="1" type="ORF">S03H2_35943</name>
</gene>
<proteinExistence type="predicted"/>
<dbReference type="AlphaFoldDB" id="X1HDU9"/>
<reference evidence="1" key="1">
    <citation type="journal article" date="2014" name="Front. Microbiol.">
        <title>High frequency of phylogenetically diverse reductive dehalogenase-homologous genes in deep subseafloor sedimentary metagenomes.</title>
        <authorList>
            <person name="Kawai M."/>
            <person name="Futagami T."/>
            <person name="Toyoda A."/>
            <person name="Takaki Y."/>
            <person name="Nishi S."/>
            <person name="Hori S."/>
            <person name="Arai W."/>
            <person name="Tsubouchi T."/>
            <person name="Morono Y."/>
            <person name="Uchiyama I."/>
            <person name="Ito T."/>
            <person name="Fujiyama A."/>
            <person name="Inagaki F."/>
            <person name="Takami H."/>
        </authorList>
    </citation>
    <scope>NUCLEOTIDE SEQUENCE</scope>
    <source>
        <strain evidence="1">Expedition CK06-06</strain>
    </source>
</reference>
<feature type="non-terminal residue" evidence="1">
    <location>
        <position position="1"/>
    </location>
</feature>
<accession>X1HDU9</accession>
<organism evidence="1">
    <name type="scientific">marine sediment metagenome</name>
    <dbReference type="NCBI Taxonomy" id="412755"/>
    <lineage>
        <taxon>unclassified sequences</taxon>
        <taxon>metagenomes</taxon>
        <taxon>ecological metagenomes</taxon>
    </lineage>
</organism>
<dbReference type="EMBL" id="BARU01022021">
    <property type="protein sequence ID" value="GAH51999.1"/>
    <property type="molecule type" value="Genomic_DNA"/>
</dbReference>
<feature type="non-terminal residue" evidence="1">
    <location>
        <position position="281"/>
    </location>
</feature>
<comment type="caution">
    <text evidence="1">The sequence shown here is derived from an EMBL/GenBank/DDBJ whole genome shotgun (WGS) entry which is preliminary data.</text>
</comment>
<protein>
    <submittedName>
        <fullName evidence="1">Uncharacterized protein</fullName>
    </submittedName>
</protein>
<dbReference type="InterPro" id="IPR032287">
    <property type="entry name" value="DUF4838"/>
</dbReference>
<dbReference type="Pfam" id="PF16126">
    <property type="entry name" value="DUF4838"/>
    <property type="match status" value="1"/>
</dbReference>